<accession>A0A4R5AFH6</accession>
<name>A0A4R5AFH6_9ACTN</name>
<feature type="compositionally biased region" description="Basic residues" evidence="1">
    <location>
        <begin position="22"/>
        <end position="39"/>
    </location>
</feature>
<feature type="transmembrane region" description="Helical" evidence="2">
    <location>
        <begin position="45"/>
        <end position="67"/>
    </location>
</feature>
<keyword evidence="2" id="KW-1133">Transmembrane helix</keyword>
<sequence>MRHSRDVPPAGYTRAAPEPPGRARRHRAEHRRPERRRAFRMPRQFPAVALALVLSAGIVAVVVYGMARTPPAHPVTPDAVPTPTPPPVPPLPDPPRPSGPATSGKALLPDGEAAGRGRPGQDGRDGRNGRPEPEPGAASPARPRPARNPRPRPAPRPSSPHMAPKAPPATPAWVTAECRKRFPNDPRRRAACAAALADYMAR</sequence>
<keyword evidence="2" id="KW-0472">Membrane</keyword>
<evidence type="ECO:0000256" key="2">
    <source>
        <dbReference type="SAM" id="Phobius"/>
    </source>
</evidence>
<evidence type="ECO:0000256" key="1">
    <source>
        <dbReference type="SAM" id="MobiDB-lite"/>
    </source>
</evidence>
<feature type="region of interest" description="Disordered" evidence="1">
    <location>
        <begin position="1"/>
        <end position="39"/>
    </location>
</feature>
<comment type="caution">
    <text evidence="3">The sequence shown here is derived from an EMBL/GenBank/DDBJ whole genome shotgun (WGS) entry which is preliminary data.</text>
</comment>
<dbReference type="PRINTS" id="PR01217">
    <property type="entry name" value="PRICHEXTENSN"/>
</dbReference>
<keyword evidence="4" id="KW-1185">Reference proteome</keyword>
<dbReference type="Proteomes" id="UP000294513">
    <property type="component" value="Unassembled WGS sequence"/>
</dbReference>
<evidence type="ECO:0000313" key="3">
    <source>
        <dbReference type="EMBL" id="TDD69959.1"/>
    </source>
</evidence>
<protein>
    <submittedName>
        <fullName evidence="3">Uncharacterized protein</fullName>
    </submittedName>
</protein>
<keyword evidence="2" id="KW-0812">Transmembrane</keyword>
<proteinExistence type="predicted"/>
<feature type="compositionally biased region" description="Pro residues" evidence="1">
    <location>
        <begin position="80"/>
        <end position="98"/>
    </location>
</feature>
<feature type="region of interest" description="Disordered" evidence="1">
    <location>
        <begin position="74"/>
        <end position="187"/>
    </location>
</feature>
<feature type="compositionally biased region" description="Basic and acidic residues" evidence="1">
    <location>
        <begin position="177"/>
        <end position="187"/>
    </location>
</feature>
<reference evidence="3 4" key="1">
    <citation type="submission" date="2019-03" db="EMBL/GenBank/DDBJ databases">
        <title>Draft genome sequences of novel Actinobacteria.</title>
        <authorList>
            <person name="Sahin N."/>
            <person name="Ay H."/>
            <person name="Saygin H."/>
        </authorList>
    </citation>
    <scope>NUCLEOTIDE SEQUENCE [LARGE SCALE GENOMIC DNA]</scope>
    <source>
        <strain evidence="3 4">H3C3</strain>
    </source>
</reference>
<dbReference type="AlphaFoldDB" id="A0A4R5AFH6"/>
<feature type="compositionally biased region" description="Basic and acidic residues" evidence="1">
    <location>
        <begin position="113"/>
        <end position="133"/>
    </location>
</feature>
<dbReference type="EMBL" id="SMKU01000313">
    <property type="protein sequence ID" value="TDD69959.1"/>
    <property type="molecule type" value="Genomic_DNA"/>
</dbReference>
<gene>
    <name evidence="3" type="ORF">E1298_37080</name>
</gene>
<dbReference type="RefSeq" id="WP_131901794.1">
    <property type="nucleotide sequence ID" value="NZ_SMKU01000313.1"/>
</dbReference>
<evidence type="ECO:0000313" key="4">
    <source>
        <dbReference type="Proteomes" id="UP000294513"/>
    </source>
</evidence>
<organism evidence="3 4">
    <name type="scientific">Actinomadura rubrisoli</name>
    <dbReference type="NCBI Taxonomy" id="2530368"/>
    <lineage>
        <taxon>Bacteria</taxon>
        <taxon>Bacillati</taxon>
        <taxon>Actinomycetota</taxon>
        <taxon>Actinomycetes</taxon>
        <taxon>Streptosporangiales</taxon>
        <taxon>Thermomonosporaceae</taxon>
        <taxon>Actinomadura</taxon>
    </lineage>
</organism>